<organism evidence="2 3">
    <name type="scientific">Athelia psychrophila</name>
    <dbReference type="NCBI Taxonomy" id="1759441"/>
    <lineage>
        <taxon>Eukaryota</taxon>
        <taxon>Fungi</taxon>
        <taxon>Dikarya</taxon>
        <taxon>Basidiomycota</taxon>
        <taxon>Agaricomycotina</taxon>
        <taxon>Agaricomycetes</taxon>
        <taxon>Agaricomycetidae</taxon>
        <taxon>Atheliales</taxon>
        <taxon>Atheliaceae</taxon>
        <taxon>Athelia</taxon>
    </lineage>
</organism>
<keyword evidence="3" id="KW-1185">Reference proteome</keyword>
<accession>A0A166J4V6</accession>
<evidence type="ECO:0000313" key="3">
    <source>
        <dbReference type="Proteomes" id="UP000076532"/>
    </source>
</evidence>
<gene>
    <name evidence="2" type="ORF">FIBSPDRAFT_535299</name>
</gene>
<evidence type="ECO:0000256" key="1">
    <source>
        <dbReference type="SAM" id="SignalP"/>
    </source>
</evidence>
<name>A0A166J4V6_9AGAM</name>
<feature type="signal peptide" evidence="1">
    <location>
        <begin position="1"/>
        <end position="31"/>
    </location>
</feature>
<dbReference type="Proteomes" id="UP000076532">
    <property type="component" value="Unassembled WGS sequence"/>
</dbReference>
<evidence type="ECO:0000313" key="2">
    <source>
        <dbReference type="EMBL" id="KZP20505.1"/>
    </source>
</evidence>
<dbReference type="EMBL" id="KV417554">
    <property type="protein sequence ID" value="KZP20505.1"/>
    <property type="molecule type" value="Genomic_DNA"/>
</dbReference>
<feature type="chain" id="PRO_5007875627" description="Secreted protein" evidence="1">
    <location>
        <begin position="32"/>
        <end position="134"/>
    </location>
</feature>
<keyword evidence="1" id="KW-0732">Signal</keyword>
<sequence length="134" mass="14935">MRNPMARTKTLLVKFSSLACFSSGLCAKAVADSVARAAAEERRGAGCRISLEGRLRTGHRFRTVPAASRASRPLFLMIMHYTPQDTLKHHIYIHWGGMRSSMTAQRPARDGQGNLNNEYRAWPHLTSGGRMHIS</sequence>
<reference evidence="2 3" key="1">
    <citation type="journal article" date="2016" name="Mol. Biol. Evol.">
        <title>Comparative Genomics of Early-Diverging Mushroom-Forming Fungi Provides Insights into the Origins of Lignocellulose Decay Capabilities.</title>
        <authorList>
            <person name="Nagy L.G."/>
            <person name="Riley R."/>
            <person name="Tritt A."/>
            <person name="Adam C."/>
            <person name="Daum C."/>
            <person name="Floudas D."/>
            <person name="Sun H."/>
            <person name="Yadav J.S."/>
            <person name="Pangilinan J."/>
            <person name="Larsson K.H."/>
            <person name="Matsuura K."/>
            <person name="Barry K."/>
            <person name="Labutti K."/>
            <person name="Kuo R."/>
            <person name="Ohm R.A."/>
            <person name="Bhattacharya S.S."/>
            <person name="Shirouzu T."/>
            <person name="Yoshinaga Y."/>
            <person name="Martin F.M."/>
            <person name="Grigoriev I.V."/>
            <person name="Hibbett D.S."/>
        </authorList>
    </citation>
    <scope>NUCLEOTIDE SEQUENCE [LARGE SCALE GENOMIC DNA]</scope>
    <source>
        <strain evidence="2 3">CBS 109695</strain>
    </source>
</reference>
<dbReference type="AlphaFoldDB" id="A0A166J4V6"/>
<protein>
    <recommendedName>
        <fullName evidence="4">Secreted protein</fullName>
    </recommendedName>
</protein>
<evidence type="ECO:0008006" key="4">
    <source>
        <dbReference type="Google" id="ProtNLM"/>
    </source>
</evidence>
<proteinExistence type="predicted"/>